<keyword evidence="3" id="KW-0269">Exonuclease</keyword>
<feature type="domain" description="Exonuclease" evidence="4">
    <location>
        <begin position="152"/>
        <end position="378"/>
    </location>
</feature>
<dbReference type="InterPro" id="IPR047201">
    <property type="entry name" value="ERI-1_3'hExo-like"/>
</dbReference>
<dbReference type="OrthoDB" id="448399at2759"/>
<dbReference type="Pfam" id="PF00929">
    <property type="entry name" value="RNase_T"/>
    <property type="match status" value="1"/>
</dbReference>
<sequence>MYRALDISSVFPFSIAIRFPQVHLVPQSAPELAFTLLLLITLFSTFRILRYYISFKSPEDTAFSDTPDSLATKNLNENGDESTIPLSPVSSSLVASFIGLVSSIGTMIVSPLAVRPVPGSEPPSTLVERALDVLPKLEKPESPFPVKQPYDSLLVLDVEATCREGTDFNWPNEIIEWPVMLLRWRNKDSEGRAKELYVADEFRSFVKPTWRPELSAFCTSLTGITQAQVDRAPKFTKVLESFYEFLLRNKLIDPSTGERLEQFIWCTDGPFDIRDFVVKQCFISKVQMPLWLKGDVLDVRKVVTYYLALQEGTVSKPPRPKNPFPKGGTLVRRRRTLNIEQQLRVLNLAEFIGRQHSGIDDTRNIARVLIELAKRGIRLEPNTPIYPGRRWQWMGKPGQVLEEYCFI</sequence>
<dbReference type="PANTHER" id="PTHR23044">
    <property type="entry name" value="3'-5' EXONUCLEASE ERI1-RELATED"/>
    <property type="match status" value="1"/>
</dbReference>
<reference evidence="5" key="1">
    <citation type="submission" date="2016-06" db="EMBL/GenBank/DDBJ databases">
        <title>Draft Genome sequence of the fungus Inonotus baumii.</title>
        <authorList>
            <person name="Zhu H."/>
            <person name="Lin W."/>
        </authorList>
    </citation>
    <scope>NUCLEOTIDE SEQUENCE</scope>
    <source>
        <strain evidence="5">821</strain>
    </source>
</reference>
<proteinExistence type="predicted"/>
<evidence type="ECO:0000313" key="5">
    <source>
        <dbReference type="EMBL" id="OCB84105.1"/>
    </source>
</evidence>
<dbReference type="InterPro" id="IPR051274">
    <property type="entry name" value="3-5_Exoribonuclease"/>
</dbReference>
<dbReference type="EMBL" id="LNZH02000216">
    <property type="protein sequence ID" value="OCB84105.1"/>
    <property type="molecule type" value="Genomic_DNA"/>
</dbReference>
<protein>
    <recommendedName>
        <fullName evidence="4">Exonuclease domain-containing protein</fullName>
    </recommendedName>
</protein>
<accession>A0A9Q5MXJ2</accession>
<dbReference type="InterPro" id="IPR012337">
    <property type="entry name" value="RNaseH-like_sf"/>
</dbReference>
<dbReference type="SUPFAM" id="SSF53098">
    <property type="entry name" value="Ribonuclease H-like"/>
    <property type="match status" value="1"/>
</dbReference>
<dbReference type="Gene3D" id="3.30.420.10">
    <property type="entry name" value="Ribonuclease H-like superfamily/Ribonuclease H"/>
    <property type="match status" value="1"/>
</dbReference>
<dbReference type="GO" id="GO:0003676">
    <property type="term" value="F:nucleic acid binding"/>
    <property type="evidence" value="ECO:0007669"/>
    <property type="project" value="InterPro"/>
</dbReference>
<dbReference type="PANTHER" id="PTHR23044:SF61">
    <property type="entry name" value="3'-5' EXORIBONUCLEASE 1-RELATED"/>
    <property type="match status" value="1"/>
</dbReference>
<dbReference type="GO" id="GO:0000175">
    <property type="term" value="F:3'-5'-RNA exonuclease activity"/>
    <property type="evidence" value="ECO:0007669"/>
    <property type="project" value="InterPro"/>
</dbReference>
<dbReference type="AlphaFoldDB" id="A0A9Q5MXJ2"/>
<organism evidence="5 6">
    <name type="scientific">Sanghuangporus baumii</name>
    <name type="common">Phellinus baumii</name>
    <dbReference type="NCBI Taxonomy" id="108892"/>
    <lineage>
        <taxon>Eukaryota</taxon>
        <taxon>Fungi</taxon>
        <taxon>Dikarya</taxon>
        <taxon>Basidiomycota</taxon>
        <taxon>Agaricomycotina</taxon>
        <taxon>Agaricomycetes</taxon>
        <taxon>Hymenochaetales</taxon>
        <taxon>Hymenochaetaceae</taxon>
        <taxon>Sanghuangporus</taxon>
    </lineage>
</organism>
<evidence type="ECO:0000256" key="3">
    <source>
        <dbReference type="ARBA" id="ARBA00022839"/>
    </source>
</evidence>
<keyword evidence="1" id="KW-0540">Nuclease</keyword>
<keyword evidence="2" id="KW-0378">Hydrolase</keyword>
<evidence type="ECO:0000256" key="2">
    <source>
        <dbReference type="ARBA" id="ARBA00022801"/>
    </source>
</evidence>
<dbReference type="InterPro" id="IPR036397">
    <property type="entry name" value="RNaseH_sf"/>
</dbReference>
<name>A0A9Q5MXJ2_SANBA</name>
<dbReference type="CDD" id="cd06133">
    <property type="entry name" value="ERI-1_3'hExo_like"/>
    <property type="match status" value="1"/>
</dbReference>
<keyword evidence="6" id="KW-1185">Reference proteome</keyword>
<dbReference type="SMART" id="SM00479">
    <property type="entry name" value="EXOIII"/>
    <property type="match status" value="1"/>
</dbReference>
<comment type="caution">
    <text evidence="5">The sequence shown here is derived from an EMBL/GenBank/DDBJ whole genome shotgun (WGS) entry which is preliminary data.</text>
</comment>
<evidence type="ECO:0000259" key="4">
    <source>
        <dbReference type="SMART" id="SM00479"/>
    </source>
</evidence>
<dbReference type="Proteomes" id="UP000757232">
    <property type="component" value="Unassembled WGS sequence"/>
</dbReference>
<evidence type="ECO:0000313" key="6">
    <source>
        <dbReference type="Proteomes" id="UP000757232"/>
    </source>
</evidence>
<evidence type="ECO:0000256" key="1">
    <source>
        <dbReference type="ARBA" id="ARBA00022722"/>
    </source>
</evidence>
<gene>
    <name evidence="5" type="ORF">A7U60_g8777</name>
</gene>
<dbReference type="InterPro" id="IPR013520">
    <property type="entry name" value="Ribonucl_H"/>
</dbReference>